<dbReference type="EnsemblBacteria" id="BAC08898">
    <property type="protein sequence ID" value="BAC08898"/>
    <property type="gene ID" value="BAC08898"/>
</dbReference>
<dbReference type="eggNOG" id="COG1215">
    <property type="taxonomic scope" value="Bacteria"/>
</dbReference>
<dbReference type="Proteomes" id="UP000000440">
    <property type="component" value="Chromosome"/>
</dbReference>
<dbReference type="CDD" id="cd00761">
    <property type="entry name" value="Glyco_tranf_GTA_type"/>
    <property type="match status" value="1"/>
</dbReference>
<organism evidence="2 3">
    <name type="scientific">Thermosynechococcus vestitus (strain NIES-2133 / IAM M-273 / BP-1)</name>
    <dbReference type="NCBI Taxonomy" id="197221"/>
    <lineage>
        <taxon>Bacteria</taxon>
        <taxon>Bacillati</taxon>
        <taxon>Cyanobacteriota</taxon>
        <taxon>Cyanophyceae</taxon>
        <taxon>Acaryochloridales</taxon>
        <taxon>Thermosynechococcaceae</taxon>
        <taxon>Thermosynechococcus</taxon>
    </lineage>
</organism>
<accession>Q8DJ82</accession>
<dbReference type="SUPFAM" id="SSF53448">
    <property type="entry name" value="Nucleotide-diphospho-sugar transferases"/>
    <property type="match status" value="1"/>
</dbReference>
<dbReference type="Pfam" id="PF00535">
    <property type="entry name" value="Glycos_transf_2"/>
    <property type="match status" value="1"/>
</dbReference>
<dbReference type="EMBL" id="BA000039">
    <property type="protein sequence ID" value="BAC08898.1"/>
    <property type="molecule type" value="Genomic_DNA"/>
</dbReference>
<dbReference type="STRING" id="197221.gene:10747944"/>
<dbReference type="PANTHER" id="PTHR22916">
    <property type="entry name" value="GLYCOSYLTRANSFERASE"/>
    <property type="match status" value="1"/>
</dbReference>
<evidence type="ECO:0000313" key="3">
    <source>
        <dbReference type="Proteomes" id="UP000000440"/>
    </source>
</evidence>
<dbReference type="PANTHER" id="PTHR22916:SF3">
    <property type="entry name" value="UDP-GLCNAC:BETAGAL BETA-1,3-N-ACETYLGLUCOSAMINYLTRANSFERASE-LIKE PROTEIN 1"/>
    <property type="match status" value="1"/>
</dbReference>
<name>Q8DJ82_THEVB</name>
<reference evidence="2 3" key="1">
    <citation type="journal article" date="2002" name="DNA Res.">
        <title>Complete genome structure of the thermophilic cyanobacterium Thermosynechococcus elongatus BP-1.</title>
        <authorList>
            <person name="Nakamura Y."/>
            <person name="Kaneko T."/>
            <person name="Sato S."/>
            <person name="Ikeuchi M."/>
            <person name="Katoh H."/>
            <person name="Sasamoto S."/>
            <person name="Watanabe A."/>
            <person name="Iriguchi M."/>
            <person name="Kawashima K."/>
            <person name="Kimura T."/>
            <person name="Kishida Y."/>
            <person name="Kiyokawa C."/>
            <person name="Kohara M."/>
            <person name="Matsumoto M."/>
            <person name="Matsuno A."/>
            <person name="Nakazaki N."/>
            <person name="Shimpo S."/>
            <person name="Sugimoto M."/>
            <person name="Takeuchi C."/>
            <person name="Yamada M."/>
            <person name="Tabata S."/>
        </authorList>
    </citation>
    <scope>NUCLEOTIDE SEQUENCE [LARGE SCALE GENOMIC DNA]</scope>
    <source>
        <strain evidence="3">IAM M-273 / NIES-2133 / BP-1</strain>
    </source>
</reference>
<dbReference type="AlphaFoldDB" id="Q8DJ82"/>
<dbReference type="GO" id="GO:0016758">
    <property type="term" value="F:hexosyltransferase activity"/>
    <property type="evidence" value="ECO:0007669"/>
    <property type="project" value="UniProtKB-ARBA"/>
</dbReference>
<dbReference type="InterPro" id="IPR029044">
    <property type="entry name" value="Nucleotide-diphossugar_trans"/>
</dbReference>
<dbReference type="PATRIC" id="fig|197221.4.peg.1416"/>
<sequence>MHVFGLPAIGALAGTQAYWVSLVDVYAAQARIAATGMYPSGRVKRAFPGCCRGYWGDAGGSVRAGWISAAWPYGRFDRSGRPVGGAQPQVIWCEVGCGMGEHELMIFGNKDLPQRTPERPLVTFAVFAYNQESFIRDAIEGAFAQTYEPLEIILSDDCSDDETFLIMQQMAAAYRGPHKVVVRKNHENLGVLGHVLTVAKMAAGKYMVVAAGDDISFPDRTERQVSFLERESDRVVVVSSHDVIFDENCDLPNQKQDSNLRLRKQWYKNNNSWFHGGTACYRLGVLRELPLPTSRLLYEDMALINIFKAMGYSSGFMEIPTIRRRFHQLNLGMQRPERNPWDEERRILRRIEHAADVMDYAADVIEGEGGKAAKLRVQAAIMRKYAKWPDLNFVDRFLLFFESLKAGYMRKASAKVLLGKDVVLDIRSLWC</sequence>
<keyword evidence="3" id="KW-1185">Reference proteome</keyword>
<dbReference type="Gene3D" id="3.90.550.10">
    <property type="entry name" value="Spore Coat Polysaccharide Biosynthesis Protein SpsA, Chain A"/>
    <property type="match status" value="1"/>
</dbReference>
<gene>
    <name evidence="2" type="ordered locus">tlr1346</name>
</gene>
<dbReference type="InterPro" id="IPR001173">
    <property type="entry name" value="Glyco_trans_2-like"/>
</dbReference>
<protein>
    <submittedName>
        <fullName evidence="2">Tlr1346 protein</fullName>
    </submittedName>
</protein>
<dbReference type="KEGG" id="tel:tlr1346"/>
<feature type="domain" description="Glycosyltransferase 2-like" evidence="1">
    <location>
        <begin position="125"/>
        <end position="288"/>
    </location>
</feature>
<evidence type="ECO:0000313" key="2">
    <source>
        <dbReference type="EMBL" id="BAC08898.1"/>
    </source>
</evidence>
<dbReference type="CAZy" id="GT2">
    <property type="family name" value="Glycosyltransferase Family 2"/>
</dbReference>
<proteinExistence type="predicted"/>
<evidence type="ECO:0000259" key="1">
    <source>
        <dbReference type="Pfam" id="PF00535"/>
    </source>
</evidence>